<name>A0AAW2EG08_9HYME</name>
<feature type="compositionally biased region" description="Polar residues" evidence="1">
    <location>
        <begin position="74"/>
        <end position="84"/>
    </location>
</feature>
<dbReference type="EMBL" id="JADYXP020000026">
    <property type="protein sequence ID" value="KAL0100587.1"/>
    <property type="molecule type" value="Genomic_DNA"/>
</dbReference>
<organism evidence="2 3">
    <name type="scientific">Cardiocondyla obscurior</name>
    <dbReference type="NCBI Taxonomy" id="286306"/>
    <lineage>
        <taxon>Eukaryota</taxon>
        <taxon>Metazoa</taxon>
        <taxon>Ecdysozoa</taxon>
        <taxon>Arthropoda</taxon>
        <taxon>Hexapoda</taxon>
        <taxon>Insecta</taxon>
        <taxon>Pterygota</taxon>
        <taxon>Neoptera</taxon>
        <taxon>Endopterygota</taxon>
        <taxon>Hymenoptera</taxon>
        <taxon>Apocrita</taxon>
        <taxon>Aculeata</taxon>
        <taxon>Formicoidea</taxon>
        <taxon>Formicidae</taxon>
        <taxon>Myrmicinae</taxon>
        <taxon>Cardiocondyla</taxon>
    </lineage>
</organism>
<dbReference type="AlphaFoldDB" id="A0AAW2EG08"/>
<feature type="region of interest" description="Disordered" evidence="1">
    <location>
        <begin position="1"/>
        <end position="84"/>
    </location>
</feature>
<protein>
    <submittedName>
        <fullName evidence="2">Uncharacterized protein</fullName>
    </submittedName>
</protein>
<proteinExistence type="predicted"/>
<gene>
    <name evidence="2" type="ORF">PUN28_019730</name>
</gene>
<accession>A0AAW2EG08</accession>
<dbReference type="Proteomes" id="UP001430953">
    <property type="component" value="Unassembled WGS sequence"/>
</dbReference>
<evidence type="ECO:0000313" key="3">
    <source>
        <dbReference type="Proteomes" id="UP001430953"/>
    </source>
</evidence>
<evidence type="ECO:0000313" key="2">
    <source>
        <dbReference type="EMBL" id="KAL0100587.1"/>
    </source>
</evidence>
<comment type="caution">
    <text evidence="2">The sequence shown here is derived from an EMBL/GenBank/DDBJ whole genome shotgun (WGS) entry which is preliminary data.</text>
</comment>
<keyword evidence="3" id="KW-1185">Reference proteome</keyword>
<sequence>MYNPFNFDKNLSPENSIQDNCSQLNDDASSIYSEEDYASRKPRKRKQIVNLDPVYSGNLSSPPDPKMGKKFREGNSTPVNKTSMDISVSVKTNNIPLKIPQKYTKDNQGFFTS</sequence>
<reference evidence="2 3" key="1">
    <citation type="submission" date="2023-03" db="EMBL/GenBank/DDBJ databases">
        <title>High recombination rates correlate with genetic variation in Cardiocondyla obscurior ants.</title>
        <authorList>
            <person name="Errbii M."/>
        </authorList>
    </citation>
    <scope>NUCLEOTIDE SEQUENCE [LARGE SCALE GENOMIC DNA]</scope>
    <source>
        <strain evidence="2">Alpha-2009</strain>
        <tissue evidence="2">Whole body</tissue>
    </source>
</reference>
<feature type="compositionally biased region" description="Polar residues" evidence="1">
    <location>
        <begin position="12"/>
        <end position="32"/>
    </location>
</feature>
<evidence type="ECO:0000256" key="1">
    <source>
        <dbReference type="SAM" id="MobiDB-lite"/>
    </source>
</evidence>